<dbReference type="SMART" id="SM00470">
    <property type="entry name" value="ParB"/>
    <property type="match status" value="1"/>
</dbReference>
<dbReference type="Pfam" id="PF02195">
    <property type="entry name" value="ParB_N"/>
    <property type="match status" value="1"/>
</dbReference>
<dbReference type="GO" id="GO:0045881">
    <property type="term" value="P:positive regulation of sporulation resulting in formation of a cellular spore"/>
    <property type="evidence" value="ECO:0007669"/>
    <property type="project" value="TreeGrafter"/>
</dbReference>
<dbReference type="OrthoDB" id="9773060at2"/>
<proteinExistence type="predicted"/>
<dbReference type="InterPro" id="IPR003115">
    <property type="entry name" value="ParB_N"/>
</dbReference>
<sequence length="202" mass="22082">MANVLSQQYVTVRLDEIRPHPDNPNKGDVDVIGDSIDENGFFGAVLVQQATGYILGGEHRYRAARQKGLAELPALVLDVDDDRARRILLVDNRSAQRAVWDDQRLLAMLQELAEAPAGVAGTGFTTTELDDLAGVMADRPTLTELAARHGEPDEALMLPEIRLKVTAELFDQWRAALDRYPGKDDVEKLAGLLDVLAAESGP</sequence>
<keyword evidence="3" id="KW-1185">Reference proteome</keyword>
<dbReference type="SUPFAM" id="SSF110849">
    <property type="entry name" value="ParB/Sulfiredoxin"/>
    <property type="match status" value="1"/>
</dbReference>
<evidence type="ECO:0000259" key="1">
    <source>
        <dbReference type="SMART" id="SM00470"/>
    </source>
</evidence>
<protein>
    <submittedName>
        <fullName evidence="2">ParB-like chromosome segregation protein Spo0J</fullName>
    </submittedName>
</protein>
<dbReference type="InterPro" id="IPR050336">
    <property type="entry name" value="Chromosome_partition/occlusion"/>
</dbReference>
<dbReference type="EMBL" id="SLWS01000017">
    <property type="protein sequence ID" value="TCO47320.1"/>
    <property type="molecule type" value="Genomic_DNA"/>
</dbReference>
<dbReference type="AlphaFoldDB" id="A0A4V6NNK8"/>
<feature type="domain" description="ParB-like N-terminal" evidence="1">
    <location>
        <begin position="10"/>
        <end position="93"/>
    </location>
</feature>
<evidence type="ECO:0000313" key="2">
    <source>
        <dbReference type="EMBL" id="TCO47320.1"/>
    </source>
</evidence>
<comment type="caution">
    <text evidence="2">The sequence shown here is derived from an EMBL/GenBank/DDBJ whole genome shotgun (WGS) entry which is preliminary data.</text>
</comment>
<dbReference type="PANTHER" id="PTHR33375:SF1">
    <property type="entry name" value="CHROMOSOME-PARTITIONING PROTEIN PARB-RELATED"/>
    <property type="match status" value="1"/>
</dbReference>
<accession>A0A4V6NNK8</accession>
<evidence type="ECO:0000313" key="3">
    <source>
        <dbReference type="Proteomes" id="UP000295680"/>
    </source>
</evidence>
<dbReference type="GO" id="GO:0007059">
    <property type="term" value="P:chromosome segregation"/>
    <property type="evidence" value="ECO:0007669"/>
    <property type="project" value="TreeGrafter"/>
</dbReference>
<dbReference type="Gene3D" id="3.90.1530.10">
    <property type="entry name" value="Conserved hypothetical protein from pyrococcus furiosus pfu- 392566-001, ParB domain"/>
    <property type="match status" value="1"/>
</dbReference>
<organism evidence="2 3">
    <name type="scientific">Actinocrispum wychmicini</name>
    <dbReference type="NCBI Taxonomy" id="1213861"/>
    <lineage>
        <taxon>Bacteria</taxon>
        <taxon>Bacillati</taxon>
        <taxon>Actinomycetota</taxon>
        <taxon>Actinomycetes</taxon>
        <taxon>Pseudonocardiales</taxon>
        <taxon>Pseudonocardiaceae</taxon>
        <taxon>Actinocrispum</taxon>
    </lineage>
</organism>
<gene>
    <name evidence="2" type="ORF">EV192_11760</name>
</gene>
<name>A0A4V6NNK8_9PSEU</name>
<dbReference type="GO" id="GO:0005694">
    <property type="term" value="C:chromosome"/>
    <property type="evidence" value="ECO:0007669"/>
    <property type="project" value="TreeGrafter"/>
</dbReference>
<dbReference type="InterPro" id="IPR036086">
    <property type="entry name" value="ParB/Sulfiredoxin_sf"/>
</dbReference>
<dbReference type="RefSeq" id="WP_132125621.1">
    <property type="nucleotide sequence ID" value="NZ_SLWS01000017.1"/>
</dbReference>
<dbReference type="PANTHER" id="PTHR33375">
    <property type="entry name" value="CHROMOSOME-PARTITIONING PROTEIN PARB-RELATED"/>
    <property type="match status" value="1"/>
</dbReference>
<dbReference type="Proteomes" id="UP000295680">
    <property type="component" value="Unassembled WGS sequence"/>
</dbReference>
<reference evidence="2 3" key="1">
    <citation type="submission" date="2019-03" db="EMBL/GenBank/DDBJ databases">
        <title>Genomic Encyclopedia of Type Strains, Phase IV (KMG-IV): sequencing the most valuable type-strain genomes for metagenomic binning, comparative biology and taxonomic classification.</title>
        <authorList>
            <person name="Goeker M."/>
        </authorList>
    </citation>
    <scope>NUCLEOTIDE SEQUENCE [LARGE SCALE GENOMIC DNA]</scope>
    <source>
        <strain evidence="2 3">DSM 45934</strain>
    </source>
</reference>